<dbReference type="InterPro" id="IPR013321">
    <property type="entry name" value="Arc_rbn_hlx_hlx"/>
</dbReference>
<proteinExistence type="predicted"/>
<evidence type="ECO:0000313" key="2">
    <source>
        <dbReference type="Proteomes" id="UP000199516"/>
    </source>
</evidence>
<dbReference type="AlphaFoldDB" id="A0A1I1ZVY0"/>
<organism evidence="1 2">
    <name type="scientific">Alteribacillus iranensis</name>
    <dbReference type="NCBI Taxonomy" id="930128"/>
    <lineage>
        <taxon>Bacteria</taxon>
        <taxon>Bacillati</taxon>
        <taxon>Bacillota</taxon>
        <taxon>Bacilli</taxon>
        <taxon>Bacillales</taxon>
        <taxon>Bacillaceae</taxon>
        <taxon>Alteribacillus</taxon>
    </lineage>
</organism>
<dbReference type="Proteomes" id="UP000199516">
    <property type="component" value="Unassembled WGS sequence"/>
</dbReference>
<dbReference type="RefSeq" id="WP_091656829.1">
    <property type="nucleotide sequence ID" value="NZ_FONT01000001.1"/>
</dbReference>
<accession>A0A1I1ZVY0</accession>
<reference evidence="1 2" key="1">
    <citation type="submission" date="2016-10" db="EMBL/GenBank/DDBJ databases">
        <authorList>
            <person name="de Groot N.N."/>
        </authorList>
    </citation>
    <scope>NUCLEOTIDE SEQUENCE [LARGE SCALE GENOMIC DNA]</scope>
    <source>
        <strain evidence="1 2">DSM 23995</strain>
    </source>
</reference>
<keyword evidence="2" id="KW-1185">Reference proteome</keyword>
<dbReference type="EMBL" id="FONT01000001">
    <property type="protein sequence ID" value="SFE35727.1"/>
    <property type="molecule type" value="Genomic_DNA"/>
</dbReference>
<gene>
    <name evidence="1" type="ORF">SAMN05192532_101474</name>
</gene>
<protein>
    <submittedName>
        <fullName evidence="1">CopG family transcriptional regulator / antitoxin EndoAI</fullName>
    </submittedName>
</protein>
<evidence type="ECO:0000313" key="1">
    <source>
        <dbReference type="EMBL" id="SFE35727.1"/>
    </source>
</evidence>
<dbReference type="STRING" id="930128.SAMN05192532_101474"/>
<name>A0A1I1ZVY0_9BACI</name>
<dbReference type="Gene3D" id="1.10.1220.10">
    <property type="entry name" value="Met repressor-like"/>
    <property type="match status" value="1"/>
</dbReference>
<dbReference type="GO" id="GO:0006355">
    <property type="term" value="P:regulation of DNA-templated transcription"/>
    <property type="evidence" value="ECO:0007669"/>
    <property type="project" value="InterPro"/>
</dbReference>
<dbReference type="OrthoDB" id="1634058at2"/>
<sequence length="88" mass="10162">MSQVQQIELELPEELYSEIENLTEEEKDMLFREALQEQIQQKKSAELRNEMKQGYLEMAQINAEISNEFAAAEEEALQTGERAILAAE</sequence>